<proteinExistence type="inferred from homology"/>
<reference evidence="8 9" key="1">
    <citation type="submission" date="2022-02" db="EMBL/GenBank/DDBJ databases">
        <title>Draft genome sequence of Mezorhizobium retamae strain IRAMC:0171 isolated from Retama raetam nodules.</title>
        <authorList>
            <person name="Bengaied R."/>
            <person name="Sbissi I."/>
            <person name="Huber K."/>
            <person name="Ghodbane F."/>
            <person name="Nouioui I."/>
            <person name="Tarhouni M."/>
            <person name="Gtari M."/>
        </authorList>
    </citation>
    <scope>NUCLEOTIDE SEQUENCE [LARGE SCALE GENOMIC DNA]</scope>
    <source>
        <strain evidence="8 9">IRAMC:0171</strain>
    </source>
</reference>
<dbReference type="GO" id="GO:0004497">
    <property type="term" value="F:monooxygenase activity"/>
    <property type="evidence" value="ECO:0007669"/>
    <property type="project" value="UniProtKB-KW"/>
</dbReference>
<keyword evidence="4" id="KW-0285">Flavoprotein</keyword>
<keyword evidence="8" id="KW-0503">Monooxygenase</keyword>
<comment type="pathway">
    <text evidence="2">Siderophore biosynthesis.</text>
</comment>
<accession>A0ABS9QDW9</accession>
<evidence type="ECO:0000256" key="3">
    <source>
        <dbReference type="ARBA" id="ARBA00007588"/>
    </source>
</evidence>
<gene>
    <name evidence="8" type="ORF">L4923_11365</name>
</gene>
<organism evidence="8 9">
    <name type="scientific">Mesorhizobium retamae</name>
    <dbReference type="NCBI Taxonomy" id="2912854"/>
    <lineage>
        <taxon>Bacteria</taxon>
        <taxon>Pseudomonadati</taxon>
        <taxon>Pseudomonadota</taxon>
        <taxon>Alphaproteobacteria</taxon>
        <taxon>Hyphomicrobiales</taxon>
        <taxon>Phyllobacteriaceae</taxon>
        <taxon>Mesorhizobium</taxon>
    </lineage>
</organism>
<evidence type="ECO:0000256" key="6">
    <source>
        <dbReference type="ARBA" id="ARBA00022857"/>
    </source>
</evidence>
<keyword evidence="6" id="KW-0521">NADP</keyword>
<comment type="caution">
    <text evidence="8">The sequence shown here is derived from an EMBL/GenBank/DDBJ whole genome shotgun (WGS) entry which is preliminary data.</text>
</comment>
<dbReference type="InterPro" id="IPR025700">
    <property type="entry name" value="Lys/Orn_oxygenase"/>
</dbReference>
<dbReference type="Pfam" id="PF13434">
    <property type="entry name" value="Lys_Orn_oxgnase"/>
    <property type="match status" value="1"/>
</dbReference>
<evidence type="ECO:0000256" key="7">
    <source>
        <dbReference type="ARBA" id="ARBA00023002"/>
    </source>
</evidence>
<evidence type="ECO:0000256" key="1">
    <source>
        <dbReference type="ARBA" id="ARBA00001974"/>
    </source>
</evidence>
<evidence type="ECO:0000256" key="5">
    <source>
        <dbReference type="ARBA" id="ARBA00022827"/>
    </source>
</evidence>
<comment type="similarity">
    <text evidence="3">Belongs to the lysine N(6)-hydroxylase/L-ornithine N(5)-oxygenase family.</text>
</comment>
<dbReference type="SUPFAM" id="SSF51905">
    <property type="entry name" value="FAD/NAD(P)-binding domain"/>
    <property type="match status" value="1"/>
</dbReference>
<keyword evidence="9" id="KW-1185">Reference proteome</keyword>
<dbReference type="PANTHER" id="PTHR42802">
    <property type="entry name" value="MONOOXYGENASE"/>
    <property type="match status" value="1"/>
</dbReference>
<sequence>MTSPVLDLAGIGIGPFHLSLAAHLDSIPSAGVCFFDDKPAFDWHPGMMLEGVELQTSFMKDLVTATLPTSPWSFASYLVSQKRFYEFLNADFDAIPRREFARYLSWVAAGLDNLRFGRSVREVRFKEGAFHVRFDDETRFARNLSLGVGLKPNIPDWGQVVQGETCFHTSQAAYRLGGLKGRRIVVIGGGQSGAEIMQHLLSQPEAADQSIAWISRRQNFQTLDDSPFTDEFFTPQYVERFHALPRSRKQPTVAQQKLAGDGISASTLRAIYQKSYALRHLSGKEHDLAFLPHREVLDLRHEGGEFRLVMRNGFDGSVEMVSADAVVLATGYVFTVPDFLAPLGERLDLDERGLYQLREDFSVEWDGPAAARIFALNAGRHSHGIAEPQLSLMAWRSAVIVNALLGREHFDLALRPSAVKWVGDSAEALSRMAQGSAL</sequence>
<dbReference type="RefSeq" id="WP_239364941.1">
    <property type="nucleotide sequence ID" value="NZ_JAKREW010000008.1"/>
</dbReference>
<evidence type="ECO:0000256" key="4">
    <source>
        <dbReference type="ARBA" id="ARBA00022630"/>
    </source>
</evidence>
<keyword evidence="5" id="KW-0274">FAD</keyword>
<name>A0ABS9QDW9_9HYPH</name>
<comment type="cofactor">
    <cofactor evidence="1">
        <name>FAD</name>
        <dbReference type="ChEBI" id="CHEBI:57692"/>
    </cofactor>
</comment>
<evidence type="ECO:0000256" key="2">
    <source>
        <dbReference type="ARBA" id="ARBA00004924"/>
    </source>
</evidence>
<evidence type="ECO:0000313" key="8">
    <source>
        <dbReference type="EMBL" id="MCG7505610.1"/>
    </source>
</evidence>
<keyword evidence="7" id="KW-0560">Oxidoreductase</keyword>
<dbReference type="InterPro" id="IPR036188">
    <property type="entry name" value="FAD/NAD-bd_sf"/>
</dbReference>
<dbReference type="EMBL" id="JAKREW010000008">
    <property type="protein sequence ID" value="MCG7505610.1"/>
    <property type="molecule type" value="Genomic_DNA"/>
</dbReference>
<dbReference type="Gene3D" id="3.50.50.60">
    <property type="entry name" value="FAD/NAD(P)-binding domain"/>
    <property type="match status" value="1"/>
</dbReference>
<evidence type="ECO:0000313" key="9">
    <source>
        <dbReference type="Proteomes" id="UP001201701"/>
    </source>
</evidence>
<dbReference type="PANTHER" id="PTHR42802:SF1">
    <property type="entry name" value="L-ORNITHINE N(5)-MONOOXYGENASE"/>
    <property type="match status" value="1"/>
</dbReference>
<dbReference type="Proteomes" id="UP001201701">
    <property type="component" value="Unassembled WGS sequence"/>
</dbReference>
<protein>
    <submittedName>
        <fullName evidence="8">SidA/IucD/PvdA family monooxygenase</fullName>
    </submittedName>
</protein>